<evidence type="ECO:0000313" key="7">
    <source>
        <dbReference type="EMBL" id="ELR66254.1"/>
    </source>
</evidence>
<evidence type="ECO:0000259" key="6">
    <source>
        <dbReference type="PROSITE" id="PS50011"/>
    </source>
</evidence>
<dbReference type="GO" id="GO:0004674">
    <property type="term" value="F:protein serine/threonine kinase activity"/>
    <property type="evidence" value="ECO:0007669"/>
    <property type="project" value="UniProtKB-KW"/>
</dbReference>
<keyword evidence="4 5" id="KW-0067">ATP-binding</keyword>
<dbReference type="PANTHER" id="PTHR43289:SF34">
    <property type="entry name" value="SERINE_THREONINE-PROTEIN KINASE YBDM-RELATED"/>
    <property type="match status" value="1"/>
</dbReference>
<dbReference type="InterPro" id="IPR000719">
    <property type="entry name" value="Prot_kinase_dom"/>
</dbReference>
<dbReference type="OrthoDB" id="9801841at2"/>
<dbReference type="InterPro" id="IPR011009">
    <property type="entry name" value="Kinase-like_dom_sf"/>
</dbReference>
<reference evidence="7 8" key="1">
    <citation type="submission" date="2012-12" db="EMBL/GenBank/DDBJ databases">
        <title>Genome Assembly of Photobacterium sp. AK15.</title>
        <authorList>
            <person name="Khatri I."/>
            <person name="Vaidya B."/>
            <person name="Srinivas T.N.R."/>
            <person name="Subramanian S."/>
            <person name="Pinnaka A."/>
        </authorList>
    </citation>
    <scope>NUCLEOTIDE SEQUENCE [LARGE SCALE GENOMIC DNA]</scope>
    <source>
        <strain evidence="7 8">AK15</strain>
    </source>
</reference>
<dbReference type="InterPro" id="IPR008271">
    <property type="entry name" value="Ser/Thr_kinase_AS"/>
</dbReference>
<accession>L8JFJ0</accession>
<keyword evidence="8" id="KW-1185">Reference proteome</keyword>
<evidence type="ECO:0000313" key="8">
    <source>
        <dbReference type="Proteomes" id="UP000011134"/>
    </source>
</evidence>
<dbReference type="AlphaFoldDB" id="L8JFJ0"/>
<feature type="binding site" evidence="5">
    <location>
        <position position="111"/>
    </location>
    <ligand>
        <name>ATP</name>
        <dbReference type="ChEBI" id="CHEBI:30616"/>
    </ligand>
</feature>
<keyword evidence="7" id="KW-0723">Serine/threonine-protein kinase</keyword>
<dbReference type="PROSITE" id="PS00108">
    <property type="entry name" value="PROTEIN_KINASE_ST"/>
    <property type="match status" value="1"/>
</dbReference>
<evidence type="ECO:0000256" key="1">
    <source>
        <dbReference type="ARBA" id="ARBA00022679"/>
    </source>
</evidence>
<dbReference type="SUPFAM" id="SSF56112">
    <property type="entry name" value="Protein kinase-like (PK-like)"/>
    <property type="match status" value="1"/>
</dbReference>
<evidence type="ECO:0000256" key="2">
    <source>
        <dbReference type="ARBA" id="ARBA00022741"/>
    </source>
</evidence>
<dbReference type="InterPro" id="IPR017441">
    <property type="entry name" value="Protein_kinase_ATP_BS"/>
</dbReference>
<proteinExistence type="predicted"/>
<dbReference type="PANTHER" id="PTHR43289">
    <property type="entry name" value="MITOGEN-ACTIVATED PROTEIN KINASE KINASE KINASE 20-RELATED"/>
    <property type="match status" value="1"/>
</dbReference>
<sequence length="447" mass="50427">MTANSSSTEIFYQLLDLNEAEQQRSLDDLKKRHPSLYQQVLPLINVNQATDAALTQLLGFHVKQVFDNDISFNGLTIDKYKINDEIGRGGMGVVHSAERCDKTFEQELAIKFIQPSLTDILGKAFLFQEAQLLARLNHPYIAKVFDGGEHQGYVYIVMEKVKGRTINEVINSGNLNQRQKLQLFILICQAIQHAHQNQILHADIKPENVLVDDALMPKVLDFNIIQKQQQSSQDAAPLLAYSKAFASPEQQNGQYLTNQSDVFSLGKLLLFMVGEQPAKADLKLIIDKATKENAGQRYSSVIELMADIKSILNQRPISLKAHKPFYVTHKLIQRRPLPSALAGCLLLCAVLFSATLVHKNRQLEQEKAIAEDMMFEVTSLLFHSKGDVDRQMSVQTMLELTRRRILSNPDLPQHIKQKMLLAMMTPVPEKHSIKIDCQQNCATSVSN</sequence>
<dbReference type="Pfam" id="PF00069">
    <property type="entry name" value="Pkinase"/>
    <property type="match status" value="1"/>
</dbReference>
<keyword evidence="3 7" id="KW-0418">Kinase</keyword>
<evidence type="ECO:0000256" key="5">
    <source>
        <dbReference type="PROSITE-ProRule" id="PRU10141"/>
    </source>
</evidence>
<evidence type="ECO:0000256" key="4">
    <source>
        <dbReference type="ARBA" id="ARBA00022840"/>
    </source>
</evidence>
<dbReference type="Gene3D" id="3.30.200.20">
    <property type="entry name" value="Phosphorylase Kinase, domain 1"/>
    <property type="match status" value="1"/>
</dbReference>
<keyword evidence="2 5" id="KW-0547">Nucleotide-binding</keyword>
<dbReference type="SMART" id="SM00220">
    <property type="entry name" value="S_TKc"/>
    <property type="match status" value="1"/>
</dbReference>
<evidence type="ECO:0000256" key="3">
    <source>
        <dbReference type="ARBA" id="ARBA00022777"/>
    </source>
</evidence>
<organism evidence="7 8">
    <name type="scientific">Photobacterium marinum</name>
    <dbReference type="NCBI Taxonomy" id="1056511"/>
    <lineage>
        <taxon>Bacteria</taxon>
        <taxon>Pseudomonadati</taxon>
        <taxon>Pseudomonadota</taxon>
        <taxon>Gammaproteobacteria</taxon>
        <taxon>Vibrionales</taxon>
        <taxon>Vibrionaceae</taxon>
        <taxon>Photobacterium</taxon>
    </lineage>
</organism>
<keyword evidence="1" id="KW-0808">Transferase</keyword>
<name>L8JFJ0_9GAMM</name>
<gene>
    <name evidence="7" type="ORF">C942_04916</name>
</gene>
<feature type="domain" description="Protein kinase" evidence="6">
    <location>
        <begin position="80"/>
        <end position="332"/>
    </location>
</feature>
<comment type="caution">
    <text evidence="7">The sequence shown here is derived from an EMBL/GenBank/DDBJ whole genome shotgun (WGS) entry which is preliminary data.</text>
</comment>
<dbReference type="PROSITE" id="PS00107">
    <property type="entry name" value="PROTEIN_KINASE_ATP"/>
    <property type="match status" value="1"/>
</dbReference>
<dbReference type="PATRIC" id="fig|1056511.3.peg.1730"/>
<dbReference type="Proteomes" id="UP000011134">
    <property type="component" value="Unassembled WGS sequence"/>
</dbReference>
<dbReference type="PROSITE" id="PS50011">
    <property type="entry name" value="PROTEIN_KINASE_DOM"/>
    <property type="match status" value="1"/>
</dbReference>
<dbReference type="GO" id="GO:0005524">
    <property type="term" value="F:ATP binding"/>
    <property type="evidence" value="ECO:0007669"/>
    <property type="project" value="UniProtKB-UniRule"/>
</dbReference>
<dbReference type="CDD" id="cd14014">
    <property type="entry name" value="STKc_PknB_like"/>
    <property type="match status" value="1"/>
</dbReference>
<dbReference type="Gene3D" id="1.10.510.10">
    <property type="entry name" value="Transferase(Phosphotransferase) domain 1"/>
    <property type="match status" value="1"/>
</dbReference>
<dbReference type="EMBL" id="AMZO01000009">
    <property type="protein sequence ID" value="ELR66254.1"/>
    <property type="molecule type" value="Genomic_DNA"/>
</dbReference>
<protein>
    <submittedName>
        <fullName evidence="7">Serine/threonine protein kinase</fullName>
    </submittedName>
</protein>
<dbReference type="RefSeq" id="WP_007464601.1">
    <property type="nucleotide sequence ID" value="NZ_AMZO01000009.1"/>
</dbReference>